<reference evidence="3" key="1">
    <citation type="submission" date="2016-05" db="EMBL/GenBank/DDBJ databases">
        <title>Comparative genomics of biotechnologically important yeasts.</title>
        <authorList>
            <consortium name="DOE Joint Genome Institute"/>
            <person name="Riley R."/>
            <person name="Haridas S."/>
            <person name="Wolfe K.H."/>
            <person name="Lopes M.R."/>
            <person name="Hittinger C.T."/>
            <person name="Goker M."/>
            <person name="Salamov A."/>
            <person name="Wisecaver J."/>
            <person name="Long T.M."/>
            <person name="Aerts A.L."/>
            <person name="Barry K."/>
            <person name="Choi C."/>
            <person name="Clum A."/>
            <person name="Coughlan A.Y."/>
            <person name="Deshpande S."/>
            <person name="Douglass A.P."/>
            <person name="Hanson S.J."/>
            <person name="Klenk H.-P."/>
            <person name="Labutti K."/>
            <person name="Lapidus A."/>
            <person name="Lindquist E."/>
            <person name="Lipzen A."/>
            <person name="Meier-Kolthoff J.P."/>
            <person name="Ohm R.A."/>
            <person name="Otillar R.P."/>
            <person name="Pangilinan J."/>
            <person name="Peng Y."/>
            <person name="Rokas A."/>
            <person name="Rosa C.A."/>
            <person name="Scheuner C."/>
            <person name="Sibirny A.A."/>
            <person name="Slot J.C."/>
            <person name="Stielow J.B."/>
            <person name="Sun H."/>
            <person name="Kurtzman C.P."/>
            <person name="Blackwell M."/>
            <person name="Grigoriev I.V."/>
            <person name="Jeffries T.W."/>
        </authorList>
    </citation>
    <scope>NUCLEOTIDE SEQUENCE [LARGE SCALE GENOMIC DNA]</scope>
    <source>
        <strain evidence="3">DSM 1968</strain>
    </source>
</reference>
<dbReference type="GeneID" id="30966589"/>
<dbReference type="CDD" id="cd00009">
    <property type="entry name" value="AAA"/>
    <property type="match status" value="1"/>
</dbReference>
<dbReference type="OrthoDB" id="761538at2759"/>
<dbReference type="Proteomes" id="UP000095038">
    <property type="component" value="Unassembled WGS sequence"/>
</dbReference>
<dbReference type="Pfam" id="PF13177">
    <property type="entry name" value="DNA_pol3_delta2"/>
    <property type="match status" value="1"/>
</dbReference>
<dbReference type="InParanoid" id="A0A1D2VJX7"/>
<dbReference type="RefSeq" id="XP_020048219.1">
    <property type="nucleotide sequence ID" value="XM_020192953.1"/>
</dbReference>
<dbReference type="GO" id="GO:0003689">
    <property type="term" value="F:DNA clamp loader activity"/>
    <property type="evidence" value="ECO:0007669"/>
    <property type="project" value="EnsemblFungi"/>
</dbReference>
<dbReference type="GO" id="GO:0007062">
    <property type="term" value="P:sister chromatid cohesion"/>
    <property type="evidence" value="ECO:0007669"/>
    <property type="project" value="EnsemblFungi"/>
</dbReference>
<dbReference type="FunCoup" id="A0A1D2VJX7">
    <property type="interactions" value="844"/>
</dbReference>
<sequence>MSLWVDRYRPKTLVSLDFHQDVANRLKALASSGDFPHLLIYGPSGGGKKTSILATLNELYGSGIEKMKIDVRTFTTPTNRKLEFNVISSNYHIEITPSDMGNNDRIVIQELLKEIGQTEQIDFQTGKHRFKVVIINDAESLTRDAQAALRRTMEKYSTNIRLILIAESTSNIILPIKSRTLLIRCSLPTIEEINRVLLKISKKENLQENNQLPQNDRECLKILNRISINSERNLRKAILLFESLVMIHNKLTINTPIIELDWELVIKNLSNSVLKNRSVSTLSQSRSILYELISHCIPPIIILKKLAFFLICNERIENDDVKFQIVDAASVFNERLNLGSKAIFHLEGFLAKTMVILEKNRV</sequence>
<dbReference type="Gene3D" id="3.40.50.300">
    <property type="entry name" value="P-loop containing nucleotide triphosphate hydrolases"/>
    <property type="match status" value="1"/>
</dbReference>
<organism evidence="2 3">
    <name type="scientific">Ascoidea rubescens DSM 1968</name>
    <dbReference type="NCBI Taxonomy" id="1344418"/>
    <lineage>
        <taxon>Eukaryota</taxon>
        <taxon>Fungi</taxon>
        <taxon>Dikarya</taxon>
        <taxon>Ascomycota</taxon>
        <taxon>Saccharomycotina</taxon>
        <taxon>Saccharomycetes</taxon>
        <taxon>Ascoideaceae</taxon>
        <taxon>Ascoidea</taxon>
    </lineage>
</organism>
<dbReference type="GO" id="GO:0006281">
    <property type="term" value="P:DNA repair"/>
    <property type="evidence" value="ECO:0007669"/>
    <property type="project" value="TreeGrafter"/>
</dbReference>
<dbReference type="SUPFAM" id="SSF48019">
    <property type="entry name" value="post-AAA+ oligomerization domain-like"/>
    <property type="match status" value="1"/>
</dbReference>
<dbReference type="STRING" id="1344418.A0A1D2VJX7"/>
<dbReference type="Gene3D" id="1.20.272.10">
    <property type="match status" value="1"/>
</dbReference>
<protein>
    <submittedName>
        <fullName evidence="2">DNA replication factor C</fullName>
    </submittedName>
</protein>
<dbReference type="InterPro" id="IPR008921">
    <property type="entry name" value="DNA_pol3_clamp-load_cplx_C"/>
</dbReference>
<evidence type="ECO:0000313" key="2">
    <source>
        <dbReference type="EMBL" id="ODV61912.1"/>
    </source>
</evidence>
<dbReference type="FunFam" id="3.40.50.300:FF:000136">
    <property type="entry name" value="Replication factor C subunit 5"/>
    <property type="match status" value="1"/>
</dbReference>
<dbReference type="GO" id="GO:0031391">
    <property type="term" value="C:Elg1 RFC-like complex"/>
    <property type="evidence" value="ECO:0007669"/>
    <property type="project" value="EnsemblFungi"/>
</dbReference>
<gene>
    <name evidence="2" type="ORF">ASCRUDRAFT_75166</name>
</gene>
<dbReference type="SUPFAM" id="SSF52540">
    <property type="entry name" value="P-loop containing nucleoside triphosphate hydrolases"/>
    <property type="match status" value="1"/>
</dbReference>
<dbReference type="AlphaFoldDB" id="A0A1D2VJX7"/>
<dbReference type="GO" id="GO:0005663">
    <property type="term" value="C:DNA replication factor C complex"/>
    <property type="evidence" value="ECO:0007669"/>
    <property type="project" value="EnsemblFungi"/>
</dbReference>
<evidence type="ECO:0000313" key="3">
    <source>
        <dbReference type="Proteomes" id="UP000095038"/>
    </source>
</evidence>
<dbReference type="EMBL" id="KV454478">
    <property type="protein sequence ID" value="ODV61912.1"/>
    <property type="molecule type" value="Genomic_DNA"/>
</dbReference>
<dbReference type="GO" id="GO:0031390">
    <property type="term" value="C:Ctf18 RFC-like complex"/>
    <property type="evidence" value="ECO:0007669"/>
    <property type="project" value="EnsemblFungi"/>
</dbReference>
<dbReference type="Gene3D" id="1.10.8.60">
    <property type="match status" value="1"/>
</dbReference>
<dbReference type="Pfam" id="PF21960">
    <property type="entry name" value="RCF1-5-like_lid"/>
    <property type="match status" value="1"/>
</dbReference>
<dbReference type="Pfam" id="PF22534">
    <property type="entry name" value="RFC_C"/>
    <property type="match status" value="1"/>
</dbReference>
<dbReference type="GO" id="GO:0006272">
    <property type="term" value="P:leading strand elongation"/>
    <property type="evidence" value="ECO:0007669"/>
    <property type="project" value="EnsemblFungi"/>
</dbReference>
<dbReference type="GO" id="GO:0031389">
    <property type="term" value="C:Rad17 RFC-like complex"/>
    <property type="evidence" value="ECO:0007669"/>
    <property type="project" value="EnsemblFungi"/>
</dbReference>
<keyword evidence="3" id="KW-1185">Reference proteome</keyword>
<keyword evidence="1" id="KW-0235">DNA replication</keyword>
<dbReference type="InterPro" id="IPR050238">
    <property type="entry name" value="DNA_Rep/Repair_Clamp_Loader"/>
</dbReference>
<proteinExistence type="predicted"/>
<dbReference type="GO" id="GO:0003677">
    <property type="term" value="F:DNA binding"/>
    <property type="evidence" value="ECO:0007669"/>
    <property type="project" value="InterPro"/>
</dbReference>
<dbReference type="PANTHER" id="PTHR11669:SF1">
    <property type="entry name" value="REPLICATION FACTOR C SUBUNIT 3"/>
    <property type="match status" value="1"/>
</dbReference>
<name>A0A1D2VJX7_9ASCO</name>
<dbReference type="PANTHER" id="PTHR11669">
    <property type="entry name" value="REPLICATION FACTOR C / DNA POLYMERASE III GAMMA-TAU SUBUNIT"/>
    <property type="match status" value="1"/>
</dbReference>
<evidence type="ECO:0000256" key="1">
    <source>
        <dbReference type="ARBA" id="ARBA00022705"/>
    </source>
</evidence>
<dbReference type="InterPro" id="IPR027417">
    <property type="entry name" value="P-loop_NTPase"/>
</dbReference>
<accession>A0A1D2VJX7</accession>